<feature type="compositionally biased region" description="Low complexity" evidence="9">
    <location>
        <begin position="16"/>
        <end position="37"/>
    </location>
</feature>
<protein>
    <recommendedName>
        <fullName evidence="10">C2H2-type domain-containing protein</fullName>
    </recommendedName>
</protein>
<dbReference type="PANTHER" id="PTHR45801">
    <property type="entry name" value="OS07G0101800 PROTEIN"/>
    <property type="match status" value="1"/>
</dbReference>
<keyword evidence="6" id="KW-0804">Transcription</keyword>
<dbReference type="PROSITE" id="PS00028">
    <property type="entry name" value="ZINC_FINGER_C2H2_1"/>
    <property type="match status" value="1"/>
</dbReference>
<evidence type="ECO:0000259" key="10">
    <source>
        <dbReference type="PROSITE" id="PS50157"/>
    </source>
</evidence>
<dbReference type="Pfam" id="PF13912">
    <property type="entry name" value="zf-C2H2_6"/>
    <property type="match status" value="1"/>
</dbReference>
<evidence type="ECO:0000256" key="6">
    <source>
        <dbReference type="ARBA" id="ARBA00023163"/>
    </source>
</evidence>
<evidence type="ECO:0000313" key="12">
    <source>
        <dbReference type="Proteomes" id="UP001630127"/>
    </source>
</evidence>
<feature type="region of interest" description="Disordered" evidence="9">
    <location>
        <begin position="200"/>
        <end position="220"/>
    </location>
</feature>
<keyword evidence="7" id="KW-0539">Nucleus</keyword>
<dbReference type="InterPro" id="IPR013087">
    <property type="entry name" value="Znf_C2H2_type"/>
</dbReference>
<keyword evidence="12" id="KW-1185">Reference proteome</keyword>
<evidence type="ECO:0000256" key="8">
    <source>
        <dbReference type="PROSITE-ProRule" id="PRU00042"/>
    </source>
</evidence>
<comment type="caution">
    <text evidence="11">The sequence shown here is derived from an EMBL/GenBank/DDBJ whole genome shotgun (WGS) entry which is preliminary data.</text>
</comment>
<evidence type="ECO:0000256" key="3">
    <source>
        <dbReference type="ARBA" id="ARBA00022771"/>
    </source>
</evidence>
<evidence type="ECO:0000256" key="1">
    <source>
        <dbReference type="ARBA" id="ARBA00004123"/>
    </source>
</evidence>
<dbReference type="SUPFAM" id="SSF57667">
    <property type="entry name" value="beta-beta-alpha zinc fingers"/>
    <property type="match status" value="1"/>
</dbReference>
<keyword evidence="4" id="KW-0862">Zinc</keyword>
<dbReference type="GO" id="GO:0008270">
    <property type="term" value="F:zinc ion binding"/>
    <property type="evidence" value="ECO:0007669"/>
    <property type="project" value="UniProtKB-KW"/>
</dbReference>
<dbReference type="Proteomes" id="UP001630127">
    <property type="component" value="Unassembled WGS sequence"/>
</dbReference>
<feature type="region of interest" description="Disordered" evidence="9">
    <location>
        <begin position="16"/>
        <end position="41"/>
    </location>
</feature>
<dbReference type="InterPro" id="IPR052426">
    <property type="entry name" value="Plant_dev_regulator"/>
</dbReference>
<reference evidence="11 12" key="1">
    <citation type="submission" date="2024-11" db="EMBL/GenBank/DDBJ databases">
        <title>A near-complete genome assembly of Cinchona calisaya.</title>
        <authorList>
            <person name="Lian D.C."/>
            <person name="Zhao X.W."/>
            <person name="Wei L."/>
        </authorList>
    </citation>
    <scope>NUCLEOTIDE SEQUENCE [LARGE SCALE GENOMIC DNA]</scope>
    <source>
        <tissue evidence="11">Nenye</tissue>
    </source>
</reference>
<dbReference type="InterPro" id="IPR036236">
    <property type="entry name" value="Znf_C2H2_sf"/>
</dbReference>
<evidence type="ECO:0000256" key="5">
    <source>
        <dbReference type="ARBA" id="ARBA00023015"/>
    </source>
</evidence>
<evidence type="ECO:0000256" key="2">
    <source>
        <dbReference type="ARBA" id="ARBA00022723"/>
    </source>
</evidence>
<dbReference type="EMBL" id="JBJUIK010000017">
    <property type="protein sequence ID" value="KAL3497774.1"/>
    <property type="molecule type" value="Genomic_DNA"/>
</dbReference>
<feature type="domain" description="C2H2-type" evidence="10">
    <location>
        <begin position="75"/>
        <end position="102"/>
    </location>
</feature>
<comment type="subcellular location">
    <subcellularLocation>
        <location evidence="1">Nucleus</location>
    </subcellularLocation>
</comment>
<dbReference type="SMART" id="SM00355">
    <property type="entry name" value="ZnF_C2H2"/>
    <property type="match status" value="1"/>
</dbReference>
<sequence length="246" mass="27008">MAAELGLMSLTLLKKLAHHQQQQPPQSQPPNSSAISSWMWNPNKFSQDEDDSWEVRAFEQDTGDINGTTWPPRSYTCTFCRREFRSAQALGGHMNVHRRERARLHQGPPPHPGMTNTTSSSTLLIPTQEFVTNGGGVCLVYSLANPNGSILSSTPTTLNSCMDSPSTLLSVSTFPTNNLISPNCIPTYNTYPTTPHSINSSVCHSSNTEPSASNNSNENINLDNLENKKAAHSADEELDLELRLGR</sequence>
<keyword evidence="2" id="KW-0479">Metal-binding</keyword>
<dbReference type="GO" id="GO:0005634">
    <property type="term" value="C:nucleus"/>
    <property type="evidence" value="ECO:0007669"/>
    <property type="project" value="UniProtKB-SubCell"/>
</dbReference>
<organism evidence="11 12">
    <name type="scientific">Cinchona calisaya</name>
    <dbReference type="NCBI Taxonomy" id="153742"/>
    <lineage>
        <taxon>Eukaryota</taxon>
        <taxon>Viridiplantae</taxon>
        <taxon>Streptophyta</taxon>
        <taxon>Embryophyta</taxon>
        <taxon>Tracheophyta</taxon>
        <taxon>Spermatophyta</taxon>
        <taxon>Magnoliopsida</taxon>
        <taxon>eudicotyledons</taxon>
        <taxon>Gunneridae</taxon>
        <taxon>Pentapetalae</taxon>
        <taxon>asterids</taxon>
        <taxon>lamiids</taxon>
        <taxon>Gentianales</taxon>
        <taxon>Rubiaceae</taxon>
        <taxon>Cinchonoideae</taxon>
        <taxon>Cinchoneae</taxon>
        <taxon>Cinchona</taxon>
    </lineage>
</organism>
<accession>A0ABD2XRZ4</accession>
<gene>
    <name evidence="11" type="ORF">ACH5RR_040506</name>
</gene>
<dbReference type="AlphaFoldDB" id="A0ABD2XRZ4"/>
<proteinExistence type="predicted"/>
<dbReference type="PROSITE" id="PS50157">
    <property type="entry name" value="ZINC_FINGER_C2H2_2"/>
    <property type="match status" value="1"/>
</dbReference>
<evidence type="ECO:0000256" key="4">
    <source>
        <dbReference type="ARBA" id="ARBA00022833"/>
    </source>
</evidence>
<name>A0ABD2XRZ4_9GENT</name>
<evidence type="ECO:0000313" key="11">
    <source>
        <dbReference type="EMBL" id="KAL3497774.1"/>
    </source>
</evidence>
<evidence type="ECO:0000256" key="7">
    <source>
        <dbReference type="ARBA" id="ARBA00023242"/>
    </source>
</evidence>
<dbReference type="Gene3D" id="3.30.160.60">
    <property type="entry name" value="Classic Zinc Finger"/>
    <property type="match status" value="1"/>
</dbReference>
<evidence type="ECO:0000256" key="9">
    <source>
        <dbReference type="SAM" id="MobiDB-lite"/>
    </source>
</evidence>
<dbReference type="PANTHER" id="PTHR45801:SF5">
    <property type="entry name" value="OS05G0286100 PROTEIN"/>
    <property type="match status" value="1"/>
</dbReference>
<feature type="compositionally biased region" description="Low complexity" evidence="9">
    <location>
        <begin position="205"/>
        <end position="220"/>
    </location>
</feature>
<keyword evidence="5" id="KW-0805">Transcription regulation</keyword>
<keyword evidence="3 8" id="KW-0863">Zinc-finger</keyword>